<reference evidence="1 2" key="1">
    <citation type="submission" date="2021-01" db="EMBL/GenBank/DDBJ databases">
        <title>Genomic Encyclopedia of Type Strains, Phase IV (KMG-IV): sequencing the most valuable type-strain genomes for metagenomic binning, comparative biology and taxonomic classification.</title>
        <authorList>
            <person name="Goeker M."/>
        </authorList>
    </citation>
    <scope>NUCLEOTIDE SEQUENCE [LARGE SCALE GENOMIC DNA]</scope>
    <source>
        <strain evidence="1 2">DSM 23711</strain>
    </source>
</reference>
<protein>
    <submittedName>
        <fullName evidence="1">Uncharacterized protein</fullName>
    </submittedName>
</protein>
<dbReference type="RefSeq" id="WP_204502295.1">
    <property type="nucleotide sequence ID" value="NZ_JAFBDR010000041.1"/>
</dbReference>
<gene>
    <name evidence="1" type="ORF">JOC48_004232</name>
</gene>
<comment type="caution">
    <text evidence="1">The sequence shown here is derived from an EMBL/GenBank/DDBJ whole genome shotgun (WGS) entry which is preliminary data.</text>
</comment>
<dbReference type="EMBL" id="JAFBDR010000041">
    <property type="protein sequence ID" value="MBM7573663.1"/>
    <property type="molecule type" value="Genomic_DNA"/>
</dbReference>
<accession>A0ABS2N6C6</accession>
<organism evidence="1 2">
    <name type="scientific">Aquibacillus albus</name>
    <dbReference type="NCBI Taxonomy" id="1168171"/>
    <lineage>
        <taxon>Bacteria</taxon>
        <taxon>Bacillati</taxon>
        <taxon>Bacillota</taxon>
        <taxon>Bacilli</taxon>
        <taxon>Bacillales</taxon>
        <taxon>Bacillaceae</taxon>
        <taxon>Aquibacillus</taxon>
    </lineage>
</organism>
<name>A0ABS2N6C6_9BACI</name>
<dbReference type="Proteomes" id="UP001296943">
    <property type="component" value="Unassembled WGS sequence"/>
</dbReference>
<keyword evidence="2" id="KW-1185">Reference proteome</keyword>
<sequence length="66" mass="7575">MKFYEELPIDVLIAFYNEINKNIEKGIITKSTYYELGLIISVMNRKGIPLNDPVYSETDSQETISA</sequence>
<proteinExistence type="predicted"/>
<evidence type="ECO:0000313" key="2">
    <source>
        <dbReference type="Proteomes" id="UP001296943"/>
    </source>
</evidence>
<evidence type="ECO:0000313" key="1">
    <source>
        <dbReference type="EMBL" id="MBM7573663.1"/>
    </source>
</evidence>